<feature type="compositionally biased region" description="Gly residues" evidence="4">
    <location>
        <begin position="452"/>
        <end position="463"/>
    </location>
</feature>
<dbReference type="Proteomes" id="UP001559623">
    <property type="component" value="Unassembled WGS sequence"/>
</dbReference>
<evidence type="ECO:0000256" key="2">
    <source>
        <dbReference type="ARBA" id="ARBA00022741"/>
    </source>
</evidence>
<protein>
    <submittedName>
        <fullName evidence="6">GspE/PulE family protein</fullName>
    </submittedName>
</protein>
<proteinExistence type="inferred from homology"/>
<dbReference type="CDD" id="cd01129">
    <property type="entry name" value="PulE-GspE-like"/>
    <property type="match status" value="1"/>
</dbReference>
<dbReference type="InterPro" id="IPR027417">
    <property type="entry name" value="P-loop_NTPase"/>
</dbReference>
<dbReference type="PANTHER" id="PTHR30258">
    <property type="entry name" value="TYPE II SECRETION SYSTEM PROTEIN GSPE-RELATED"/>
    <property type="match status" value="1"/>
</dbReference>
<feature type="domain" description="Bacterial type II secretion system protein E" evidence="5">
    <location>
        <begin position="38"/>
        <end position="418"/>
    </location>
</feature>
<dbReference type="Gene3D" id="3.30.450.90">
    <property type="match status" value="1"/>
</dbReference>
<evidence type="ECO:0000259" key="5">
    <source>
        <dbReference type="Pfam" id="PF00437"/>
    </source>
</evidence>
<dbReference type="InterPro" id="IPR001482">
    <property type="entry name" value="T2SS/T4SS_dom"/>
</dbReference>
<dbReference type="SUPFAM" id="SSF52540">
    <property type="entry name" value="P-loop containing nucleoside triphosphate hydrolases"/>
    <property type="match status" value="1"/>
</dbReference>
<evidence type="ECO:0000256" key="1">
    <source>
        <dbReference type="ARBA" id="ARBA00006611"/>
    </source>
</evidence>
<organism evidence="6 7">
    <name type="scientific">Selenomonas sputigena</name>
    <dbReference type="NCBI Taxonomy" id="69823"/>
    <lineage>
        <taxon>Bacteria</taxon>
        <taxon>Bacillati</taxon>
        <taxon>Bacillota</taxon>
        <taxon>Negativicutes</taxon>
        <taxon>Selenomonadales</taxon>
        <taxon>Selenomonadaceae</taxon>
        <taxon>Selenomonas</taxon>
    </lineage>
</organism>
<feature type="region of interest" description="Disordered" evidence="4">
    <location>
        <begin position="430"/>
        <end position="463"/>
    </location>
</feature>
<reference evidence="6 7" key="1">
    <citation type="submission" date="2023-04" db="EMBL/GenBank/DDBJ databases">
        <title>Genome Sequence of Selenomonas sputigena ATCC 33150.</title>
        <authorList>
            <person name="Miller D.P."/>
            <person name="Anvari S."/>
            <person name="Polson S.W."/>
            <person name="Macdonald M."/>
            <person name="Mcdowell J.V."/>
        </authorList>
    </citation>
    <scope>NUCLEOTIDE SEQUENCE [LARGE SCALE GENOMIC DNA]</scope>
    <source>
        <strain evidence="6 7">ATCC 33150</strain>
    </source>
</reference>
<sequence length="463" mass="50361">MQRTAEDSYQTLLGRLLQSIRGQRPGSPMGRLGDLGRVPVVEFVDRMIEEALRLRASDIHIEPYRGAVRIRYRVDGRLLETHAPVPMEVHAFLLARIKVMAHLDSVEHRAAQDGRMRYTPSDGTETVDIRVATLPLLAGEKAVLRLLHRSQDLLEIGNLYFSERNEKLFRRLCHQPGGMALIVGPVNSGKTTTLYAALSEINSPERNIMTIEDPPEYHIDGINQVQVNVKTGLTYAVGLRALLRSDIDEIVLGEIRDAETAEMAIRAALTGHLLFSTMHTKDAVSAVFRLLDMGVPAYLLAAALSGVLAQRLVRRSCPCCREPFSAELPLWAQTDGRTGRVTLWKNSGCAACGGTGFFGRIALHELLFVDEALEQAVLERASLGEMRALARKQGMTTLLEDGLEKAGQGLTTLEEVARVLYGGEADGDEAVLSGRPAGRLDDTAANSASSGGDAGKGDGSFGV</sequence>
<comment type="caution">
    <text evidence="6">The sequence shown here is derived from an EMBL/GenBank/DDBJ whole genome shotgun (WGS) entry which is preliminary data.</text>
</comment>
<keyword evidence="3" id="KW-0067">ATP-binding</keyword>
<dbReference type="Pfam" id="PF00437">
    <property type="entry name" value="T2SSE"/>
    <property type="match status" value="1"/>
</dbReference>
<dbReference type="PANTHER" id="PTHR30258:SF2">
    <property type="entry name" value="COMG OPERON PROTEIN 1"/>
    <property type="match status" value="1"/>
</dbReference>
<name>A0ABV3X8Z2_9FIRM</name>
<comment type="similarity">
    <text evidence="1">Belongs to the GSP E family.</text>
</comment>
<dbReference type="Gene3D" id="3.40.50.300">
    <property type="entry name" value="P-loop containing nucleotide triphosphate hydrolases"/>
    <property type="match status" value="1"/>
</dbReference>
<evidence type="ECO:0000313" key="7">
    <source>
        <dbReference type="Proteomes" id="UP001559623"/>
    </source>
</evidence>
<evidence type="ECO:0000256" key="3">
    <source>
        <dbReference type="ARBA" id="ARBA00022840"/>
    </source>
</evidence>
<gene>
    <name evidence="6" type="ORF">QCO44_10465</name>
</gene>
<keyword evidence="2" id="KW-0547">Nucleotide-binding</keyword>
<dbReference type="EMBL" id="JARVLH010000007">
    <property type="protein sequence ID" value="MEX5286047.1"/>
    <property type="molecule type" value="Genomic_DNA"/>
</dbReference>
<dbReference type="RefSeq" id="WP_368847764.1">
    <property type="nucleotide sequence ID" value="NZ_CP194411.1"/>
</dbReference>
<keyword evidence="7" id="KW-1185">Reference proteome</keyword>
<accession>A0ABV3X8Z2</accession>
<evidence type="ECO:0000313" key="6">
    <source>
        <dbReference type="EMBL" id="MEX5286047.1"/>
    </source>
</evidence>
<evidence type="ECO:0000256" key="4">
    <source>
        <dbReference type="SAM" id="MobiDB-lite"/>
    </source>
</evidence>